<evidence type="ECO:0000256" key="2">
    <source>
        <dbReference type="ARBA" id="ARBA00010578"/>
    </source>
</evidence>
<dbReference type="GO" id="GO:0006893">
    <property type="term" value="P:Golgi to plasma membrane transport"/>
    <property type="evidence" value="ECO:0007669"/>
    <property type="project" value="UniProtKB-UniRule"/>
</dbReference>
<dbReference type="InterPro" id="IPR013783">
    <property type="entry name" value="Ig-like_fold"/>
</dbReference>
<dbReference type="InterPro" id="IPR029175">
    <property type="entry name" value="EXOC2/Sec5"/>
</dbReference>
<evidence type="ECO:0000256" key="1">
    <source>
        <dbReference type="ARBA" id="ARBA00002660"/>
    </source>
</evidence>
<keyword evidence="11" id="KW-1185">Reference proteome</keyword>
<evidence type="ECO:0000259" key="8">
    <source>
        <dbReference type="Pfam" id="PF01833"/>
    </source>
</evidence>
<evidence type="ECO:0000313" key="10">
    <source>
        <dbReference type="EMBL" id="KRT79559.1"/>
    </source>
</evidence>
<comment type="function">
    <text evidence="1 7">Component of the exocyst complex involved in the docking of exocytic vesicles with fusion sites on the plasma membrane.</text>
</comment>
<feature type="domain" description="IPT/TIG" evidence="8">
    <location>
        <begin position="5"/>
        <end position="82"/>
    </location>
</feature>
<dbReference type="AlphaFoldDB" id="A0A0T6AY70"/>
<organism evidence="10 11">
    <name type="scientific">Oryctes borbonicus</name>
    <dbReference type="NCBI Taxonomy" id="1629725"/>
    <lineage>
        <taxon>Eukaryota</taxon>
        <taxon>Metazoa</taxon>
        <taxon>Ecdysozoa</taxon>
        <taxon>Arthropoda</taxon>
        <taxon>Hexapoda</taxon>
        <taxon>Insecta</taxon>
        <taxon>Pterygota</taxon>
        <taxon>Neoptera</taxon>
        <taxon>Endopterygota</taxon>
        <taxon>Coleoptera</taxon>
        <taxon>Polyphaga</taxon>
        <taxon>Scarabaeiformia</taxon>
        <taxon>Scarabaeidae</taxon>
        <taxon>Dynastinae</taxon>
        <taxon>Oryctes</taxon>
    </lineage>
</organism>
<dbReference type="GO" id="GO:0006887">
    <property type="term" value="P:exocytosis"/>
    <property type="evidence" value="ECO:0007669"/>
    <property type="project" value="UniProtKB-KW"/>
</dbReference>
<dbReference type="GO" id="GO:0000145">
    <property type="term" value="C:exocyst"/>
    <property type="evidence" value="ECO:0007669"/>
    <property type="project" value="UniProtKB-UniRule"/>
</dbReference>
<dbReference type="SUPFAM" id="SSF81296">
    <property type="entry name" value="E set domains"/>
    <property type="match status" value="1"/>
</dbReference>
<dbReference type="InterPro" id="IPR002909">
    <property type="entry name" value="IPT_dom"/>
</dbReference>
<evidence type="ECO:0000256" key="3">
    <source>
        <dbReference type="ARBA" id="ARBA00017526"/>
    </source>
</evidence>
<dbReference type="OrthoDB" id="26242at2759"/>
<evidence type="ECO:0000313" key="11">
    <source>
        <dbReference type="Proteomes" id="UP000051574"/>
    </source>
</evidence>
<dbReference type="CDD" id="cd00603">
    <property type="entry name" value="IPT_PCSR"/>
    <property type="match status" value="1"/>
</dbReference>
<evidence type="ECO:0000256" key="7">
    <source>
        <dbReference type="RuleBase" id="RU365069"/>
    </source>
</evidence>
<dbReference type="Pfam" id="PF15469">
    <property type="entry name" value="Sec5"/>
    <property type="match status" value="1"/>
</dbReference>
<dbReference type="Gene3D" id="2.60.40.10">
    <property type="entry name" value="Immunoglobulins"/>
    <property type="match status" value="1"/>
</dbReference>
<sequence>MAPPPVVTGLSPNDGPPGTRITIRGENFGVRATDLIGLTICGYDCLLTAEWKSPSKIIAISGPGKGLGDVIVSTKLGGVGTCNVKFKGKYSGNIVWKMGLNCQNFQINIVGYKNENIGPMKDSAVWVEETSFYPWDRHSLSSTSFQQDDPLGLSVEGTERKLSEDDLNEKFPNASGDITSENFSACWFLLENHLATSFNDLQAGLLHLKRKVEGQKEGHLSFLKTNVGAVMDQVDTLMVLKERYENDVTTFGSEPTLKLEKAIKESEREARKLYDDVLARRDRAEKTRNALNVLSRFKFLFCLPCSIARNIKKGDYDIIINDYMRVKNLFLKRDIPVFKMALNVIEQFISGIKEQLHTRLVKMPINVDEQKRLIRYLINLDSSYEPAWDAINGRAIYLHNLMKQCYEEDKAAIIEDLNKSKNSNSVSKYSKYTVLQETNPCPQNVFYVEEMCDIISELFPDIWKLGQAYFVGELHVKVEQGHKTAFKHMVLNIMEVFCKRLRAAIIPHTLDKNTDRTTYEPWALPDVDVMAIYLPDCLRYVRNSYSILVKLDLPGEALDIVLAFIMDLRIHCMCIIFKKTTDSVKQFSKQEKWKIEISESHSGITDLPLKFEQSVQDLIQVISESVLKSELREGPLLENPLAQKEFDKQIELLLATFYMVFDSLTNKGNSDDDDDENRSPIVSQLIGTPSSMYRSRTHSQKPVWEHRLLMTLANCQYTINVVLRNIVEAFSKNGYIISPNIIRKSKMDLENLERSILESYLEQKSDPLVGTIEPSMYLGRFDWDTKVVPTDLRPYAKECINNLIHVHFEVNSISVKLVDSVLPQVVQTIAEELYRLMSCVQKFSTAGIQQAHIDISALQEFFSAYSTSKAKDHFKEAMELIPPLGQPDKTIVEDILQKCRTKMRLQILCLQKS</sequence>
<dbReference type="GO" id="GO:0015031">
    <property type="term" value="P:protein transport"/>
    <property type="evidence" value="ECO:0007669"/>
    <property type="project" value="UniProtKB-KW"/>
</dbReference>
<name>A0A0T6AY70_9SCAR</name>
<comment type="caution">
    <text evidence="10">The sequence shown here is derived from an EMBL/GenBank/DDBJ whole genome shotgun (WGS) entry which is preliminary data.</text>
</comment>
<dbReference type="FunFam" id="2.60.40.10:FF:000196">
    <property type="entry name" value="Exocyst complex component 2"/>
    <property type="match status" value="1"/>
</dbReference>
<accession>A0A0T6AY70</accession>
<keyword evidence="5 7" id="KW-0268">Exocytosis</keyword>
<dbReference type="Proteomes" id="UP000051574">
    <property type="component" value="Unassembled WGS sequence"/>
</dbReference>
<keyword evidence="6 7" id="KW-0653">Protein transport</keyword>
<gene>
    <name evidence="10" type="ORF">AMK59_6832</name>
</gene>
<reference evidence="10 11" key="1">
    <citation type="submission" date="2015-09" db="EMBL/GenBank/DDBJ databases">
        <title>Draft genome of the scarab beetle Oryctes borbonicus.</title>
        <authorList>
            <person name="Meyer J.M."/>
            <person name="Markov G.V."/>
            <person name="Baskaran P."/>
            <person name="Herrmann M."/>
            <person name="Sommer R.J."/>
            <person name="Roedelsperger C."/>
        </authorList>
    </citation>
    <scope>NUCLEOTIDE SEQUENCE [LARGE SCALE GENOMIC DNA]</scope>
    <source>
        <strain evidence="10">OB123</strain>
        <tissue evidence="10">Whole animal</tissue>
    </source>
</reference>
<evidence type="ECO:0000256" key="5">
    <source>
        <dbReference type="ARBA" id="ARBA00022483"/>
    </source>
</evidence>
<dbReference type="Pfam" id="PF01833">
    <property type="entry name" value="TIG"/>
    <property type="match status" value="1"/>
</dbReference>
<dbReference type="InterPro" id="IPR014756">
    <property type="entry name" value="Ig_E-set"/>
</dbReference>
<comment type="subunit">
    <text evidence="7">Component of the exocyst complex.</text>
</comment>
<dbReference type="InterPro" id="IPR039481">
    <property type="entry name" value="EXOC2/Sec5_N_dom"/>
</dbReference>
<dbReference type="GO" id="GO:0048468">
    <property type="term" value="P:cell development"/>
    <property type="evidence" value="ECO:0007669"/>
    <property type="project" value="UniProtKB-ARBA"/>
</dbReference>
<feature type="domain" description="Exocyst complex component EXOC2/Sec5 N-terminal" evidence="9">
    <location>
        <begin position="149"/>
        <end position="910"/>
    </location>
</feature>
<evidence type="ECO:0000256" key="6">
    <source>
        <dbReference type="ARBA" id="ARBA00022927"/>
    </source>
</evidence>
<dbReference type="PANTHER" id="PTHR13043:SF1">
    <property type="entry name" value="EXOCYST COMPLEX COMPONENT 2"/>
    <property type="match status" value="1"/>
</dbReference>
<dbReference type="InterPro" id="IPR042044">
    <property type="entry name" value="EXOC6PINT-1/Sec15/Tip20_C_dom2"/>
</dbReference>
<protein>
    <recommendedName>
        <fullName evidence="3 7">Exocyst complex component 2</fullName>
    </recommendedName>
</protein>
<dbReference type="EMBL" id="LJIG01022627">
    <property type="protein sequence ID" value="KRT79559.1"/>
    <property type="molecule type" value="Genomic_DNA"/>
</dbReference>
<evidence type="ECO:0000256" key="4">
    <source>
        <dbReference type="ARBA" id="ARBA00022448"/>
    </source>
</evidence>
<dbReference type="PANTHER" id="PTHR13043">
    <property type="entry name" value="EXOCYST COMPLEX COMPONENT SEC5"/>
    <property type="match status" value="1"/>
</dbReference>
<keyword evidence="4 7" id="KW-0813">Transport</keyword>
<dbReference type="GO" id="GO:0048731">
    <property type="term" value="P:system development"/>
    <property type="evidence" value="ECO:0007669"/>
    <property type="project" value="UniProtKB-ARBA"/>
</dbReference>
<dbReference type="Gene3D" id="1.20.58.670">
    <property type="entry name" value="Dsl1p vesicle tethering complex, Tip20p subunit, domain D"/>
    <property type="match status" value="1"/>
</dbReference>
<comment type="similarity">
    <text evidence="2 7">Belongs to the SEC5 family.</text>
</comment>
<proteinExistence type="inferred from homology"/>
<evidence type="ECO:0000259" key="9">
    <source>
        <dbReference type="Pfam" id="PF15469"/>
    </source>
</evidence>